<comment type="caution">
    <text evidence="3">The sequence shown here is derived from an EMBL/GenBank/DDBJ whole genome shotgun (WGS) entry which is preliminary data.</text>
</comment>
<evidence type="ECO:0000256" key="1">
    <source>
        <dbReference type="SAM" id="Phobius"/>
    </source>
</evidence>
<evidence type="ECO:0000313" key="3">
    <source>
        <dbReference type="EMBL" id="KKS71008.1"/>
    </source>
</evidence>
<feature type="transmembrane region" description="Helical" evidence="1">
    <location>
        <begin position="298"/>
        <end position="316"/>
    </location>
</feature>
<keyword evidence="1" id="KW-1133">Transmembrane helix</keyword>
<feature type="transmembrane region" description="Helical" evidence="1">
    <location>
        <begin position="180"/>
        <end position="212"/>
    </location>
</feature>
<evidence type="ECO:0000313" key="4">
    <source>
        <dbReference type="Proteomes" id="UP000034785"/>
    </source>
</evidence>
<accession>A0A0G1E8W0</accession>
<feature type="transmembrane region" description="Helical" evidence="1">
    <location>
        <begin position="359"/>
        <end position="382"/>
    </location>
</feature>
<sequence length="706" mass="79961">MGEGDVDPTPLFKVAAVFLSLVLLVVISLPFLGGELFRGHDILSHMLYVRGFYQALSEGQFPVRVIGKVFPGHDFYVFNYYQPMFYYFTSLAKFLGLSYTQSFLLTLWSAWIASGVFMFLFVRKHFTNFPALLSAFFYMIAPYHIVQIFVRVDVGEFLAAAFVPAVLWSLNRLWEKRSGLPLFLTAVIFAGFLLSHNILSVMFLPVFLLYIVYLFWRDRSWQPFLTVCLALAFGFGLAAYFLIPALGESGLTHLDGSLAGSGDFRNNFVCFNQLFSNSWGYDGSVPGCDDKMPFQLGFAHWLAVLGALIILLKSAVKKRDENLVLTGLFFLVFLIAIFMILPVSMFVWERIYWLYFFQFSWRFLILAVFASSILAGGWVYLVKNNKNRYLLGIGLMSLGLYLYSWNIHPPYFIPEDQINFNNENFLLGREEDIKSFFVYVDYFDSKWVTGKPQNFTSLPASEAEVKTGKAEVEVLAFTQTDKKYLVKAEDEATLRFYTHYFPDWQVTIDGKSAPFSVEEDFGYIILKVPQGEHSVELSFHDTAIREGLVPVGSKRESHRVEISTVREVSEADWRKAHEVAEIVASAGLSPHLVTNALIIGHDYPGKALILEDIPMSLEENKVGEVGSKGDTIISWRVEEAKKRLLEDGKTFVSSDTTSLVVAERLPDVISDTSPAKVIRMAVIIKKEEVVVPQIYSFGPLPLDKAA</sequence>
<protein>
    <recommendedName>
        <fullName evidence="2">Membrane protein 6-pyruvoyl-tetrahydropterin synthase-related domain-containing protein</fullName>
    </recommendedName>
</protein>
<dbReference type="AlphaFoldDB" id="A0A0G1E8W0"/>
<proteinExistence type="predicted"/>
<dbReference type="EMBL" id="LCEJ01000007">
    <property type="protein sequence ID" value="KKS71008.1"/>
    <property type="molecule type" value="Genomic_DNA"/>
</dbReference>
<feature type="transmembrane region" description="Helical" evidence="1">
    <location>
        <begin position="389"/>
        <end position="405"/>
    </location>
</feature>
<reference evidence="3 4" key="1">
    <citation type="journal article" date="2015" name="Nature">
        <title>rRNA introns, odd ribosomes, and small enigmatic genomes across a large radiation of phyla.</title>
        <authorList>
            <person name="Brown C.T."/>
            <person name="Hug L.A."/>
            <person name="Thomas B.C."/>
            <person name="Sharon I."/>
            <person name="Castelle C.J."/>
            <person name="Singh A."/>
            <person name="Wilkins M.J."/>
            <person name="Williams K.H."/>
            <person name="Banfield J.F."/>
        </authorList>
    </citation>
    <scope>NUCLEOTIDE SEQUENCE [LARGE SCALE GENOMIC DNA]</scope>
</reference>
<gene>
    <name evidence="3" type="ORF">UV41_C0007G0008</name>
</gene>
<feature type="transmembrane region" description="Helical" evidence="1">
    <location>
        <begin position="323"/>
        <end position="347"/>
    </location>
</feature>
<feature type="transmembrane region" description="Helical" evidence="1">
    <location>
        <begin position="12"/>
        <end position="32"/>
    </location>
</feature>
<organism evidence="3 4">
    <name type="scientific">Candidatus Daviesbacteria bacterium GW2011_GWA2_42_7</name>
    <dbReference type="NCBI Taxonomy" id="1618425"/>
    <lineage>
        <taxon>Bacteria</taxon>
        <taxon>Candidatus Daviesiibacteriota</taxon>
    </lineage>
</organism>
<evidence type="ECO:0000259" key="2">
    <source>
        <dbReference type="Pfam" id="PF10131"/>
    </source>
</evidence>
<keyword evidence="1" id="KW-0812">Transmembrane</keyword>
<dbReference type="Proteomes" id="UP000034785">
    <property type="component" value="Unassembled WGS sequence"/>
</dbReference>
<feature type="transmembrane region" description="Helical" evidence="1">
    <location>
        <begin position="224"/>
        <end position="243"/>
    </location>
</feature>
<name>A0A0G1E8W0_9BACT</name>
<dbReference type="InterPro" id="IPR018776">
    <property type="entry name" value="Membrane_prot_PTPS-rel_domain"/>
</dbReference>
<keyword evidence="1" id="KW-0472">Membrane</keyword>
<dbReference type="Pfam" id="PF10131">
    <property type="entry name" value="PTPS_related"/>
    <property type="match status" value="1"/>
</dbReference>
<feature type="transmembrane region" description="Helical" evidence="1">
    <location>
        <begin position="103"/>
        <end position="122"/>
    </location>
</feature>
<feature type="domain" description="Membrane protein 6-pyruvoyl-tetrahydropterin synthase-related" evidence="2">
    <location>
        <begin position="78"/>
        <end position="350"/>
    </location>
</feature>
<feature type="transmembrane region" description="Helical" evidence="1">
    <location>
        <begin position="128"/>
        <end position="150"/>
    </location>
</feature>
<feature type="transmembrane region" description="Helical" evidence="1">
    <location>
        <begin position="157"/>
        <end position="174"/>
    </location>
</feature>